<dbReference type="GO" id="GO:0019288">
    <property type="term" value="P:isopentenyl diphosphate biosynthetic process, methylerythritol 4-phosphate pathway"/>
    <property type="evidence" value="ECO:0007669"/>
    <property type="project" value="UniProtKB-UniPathway"/>
</dbReference>
<evidence type="ECO:0000256" key="5">
    <source>
        <dbReference type="ARBA" id="ARBA00022723"/>
    </source>
</evidence>
<keyword evidence="6" id="KW-0414">Isoprene biosynthesis</keyword>
<dbReference type="HAMAP" id="MF_00107">
    <property type="entry name" value="IspF"/>
    <property type="match status" value="1"/>
</dbReference>
<dbReference type="PANTHER" id="PTHR43181">
    <property type="entry name" value="2-C-METHYL-D-ERYTHRITOL 2,4-CYCLODIPHOSPHATE SYNTHASE, CHLOROPLASTIC"/>
    <property type="match status" value="1"/>
</dbReference>
<comment type="pathway">
    <text evidence="3">Isoprenoid biosynthesis; isopentenyl diphosphate biosynthesis via DXP pathway; isopentenyl diphosphate from 1-deoxy-D-xylulose 5-phosphate: step 4/6.</text>
</comment>
<gene>
    <name evidence="9" type="primary">ispF_33</name>
    <name evidence="9" type="ORF">SDC9_174006</name>
</gene>
<feature type="domain" description="2-C-methyl-D-erythritol 2,4-cyclodiphosphate synthase" evidence="8">
    <location>
        <begin position="1"/>
        <end position="154"/>
    </location>
</feature>
<protein>
    <recommendedName>
        <fullName evidence="4">2-C-methyl-D-erythritol 2,4-cyclodiphosphate synthase</fullName>
        <ecNumber evidence="4">4.6.1.12</ecNumber>
    </recommendedName>
</protein>
<dbReference type="UniPathway" id="UPA00056">
    <property type="reaction ID" value="UER00095"/>
</dbReference>
<evidence type="ECO:0000313" key="9">
    <source>
        <dbReference type="EMBL" id="MPN26581.1"/>
    </source>
</evidence>
<sequence>MRIGHGYDVHRLVPDRELILGGLKVPFEKGLAGHSDADVLTHAVMDALLGAAALGDIGRHFPDTDPAYEGADSIQLLQTVMRLLEQEGWAVENVDATILCQAPRLALHIPAMRKTLAAAMGLPQGAVSVKATTEEGLGFTGAGEGIAAHTVCLLREQR</sequence>
<dbReference type="GO" id="GO:0016114">
    <property type="term" value="P:terpenoid biosynthetic process"/>
    <property type="evidence" value="ECO:0007669"/>
    <property type="project" value="InterPro"/>
</dbReference>
<dbReference type="PANTHER" id="PTHR43181:SF1">
    <property type="entry name" value="2-C-METHYL-D-ERYTHRITOL 2,4-CYCLODIPHOSPHATE SYNTHASE, CHLOROPLASTIC"/>
    <property type="match status" value="1"/>
</dbReference>
<dbReference type="GO" id="GO:0008685">
    <property type="term" value="F:2-C-methyl-D-erythritol 2,4-cyclodiphosphate synthase activity"/>
    <property type="evidence" value="ECO:0007669"/>
    <property type="project" value="UniProtKB-EC"/>
</dbReference>
<organism evidence="9">
    <name type="scientific">bioreactor metagenome</name>
    <dbReference type="NCBI Taxonomy" id="1076179"/>
    <lineage>
        <taxon>unclassified sequences</taxon>
        <taxon>metagenomes</taxon>
        <taxon>ecological metagenomes</taxon>
    </lineage>
</organism>
<comment type="cofactor">
    <cofactor evidence="2">
        <name>a divalent metal cation</name>
        <dbReference type="ChEBI" id="CHEBI:60240"/>
    </cofactor>
</comment>
<dbReference type="GO" id="GO:0046872">
    <property type="term" value="F:metal ion binding"/>
    <property type="evidence" value="ECO:0007669"/>
    <property type="project" value="UniProtKB-KW"/>
</dbReference>
<dbReference type="Gene3D" id="3.30.1330.50">
    <property type="entry name" value="2-C-methyl-D-erythritol 2,4-cyclodiphosphate synthase"/>
    <property type="match status" value="1"/>
</dbReference>
<dbReference type="AlphaFoldDB" id="A0A645GHX5"/>
<dbReference type="FunFam" id="3.30.1330.50:FF:000001">
    <property type="entry name" value="2-C-methyl-D-erythritol 2,4-cyclodiphosphate synthase"/>
    <property type="match status" value="1"/>
</dbReference>
<dbReference type="Pfam" id="PF02542">
    <property type="entry name" value="YgbB"/>
    <property type="match status" value="1"/>
</dbReference>
<dbReference type="EC" id="4.6.1.12" evidence="4"/>
<evidence type="ECO:0000259" key="8">
    <source>
        <dbReference type="Pfam" id="PF02542"/>
    </source>
</evidence>
<dbReference type="InterPro" id="IPR036571">
    <property type="entry name" value="MECDP_synthase_sf"/>
</dbReference>
<dbReference type="InterPro" id="IPR003526">
    <property type="entry name" value="MECDP_synthase"/>
</dbReference>
<evidence type="ECO:0000256" key="2">
    <source>
        <dbReference type="ARBA" id="ARBA00001968"/>
    </source>
</evidence>
<comment type="catalytic activity">
    <reaction evidence="1">
        <text>4-CDP-2-C-methyl-D-erythritol 2-phosphate = 2-C-methyl-D-erythritol 2,4-cyclic diphosphate + CMP</text>
        <dbReference type="Rhea" id="RHEA:23864"/>
        <dbReference type="ChEBI" id="CHEBI:57919"/>
        <dbReference type="ChEBI" id="CHEBI:58483"/>
        <dbReference type="ChEBI" id="CHEBI:60377"/>
        <dbReference type="EC" id="4.6.1.12"/>
    </reaction>
</comment>
<reference evidence="9" key="1">
    <citation type="submission" date="2019-08" db="EMBL/GenBank/DDBJ databases">
        <authorList>
            <person name="Kucharzyk K."/>
            <person name="Murdoch R.W."/>
            <person name="Higgins S."/>
            <person name="Loffler F."/>
        </authorList>
    </citation>
    <scope>NUCLEOTIDE SEQUENCE</scope>
</reference>
<dbReference type="SUPFAM" id="SSF69765">
    <property type="entry name" value="IpsF-like"/>
    <property type="match status" value="1"/>
</dbReference>
<evidence type="ECO:0000256" key="6">
    <source>
        <dbReference type="ARBA" id="ARBA00023229"/>
    </source>
</evidence>
<evidence type="ECO:0000256" key="7">
    <source>
        <dbReference type="ARBA" id="ARBA00023239"/>
    </source>
</evidence>
<dbReference type="CDD" id="cd00554">
    <property type="entry name" value="MECDP_synthase"/>
    <property type="match status" value="1"/>
</dbReference>
<evidence type="ECO:0000256" key="4">
    <source>
        <dbReference type="ARBA" id="ARBA00012579"/>
    </source>
</evidence>
<keyword evidence="5" id="KW-0479">Metal-binding</keyword>
<dbReference type="PROSITE" id="PS01350">
    <property type="entry name" value="ISPF"/>
    <property type="match status" value="1"/>
</dbReference>
<dbReference type="NCBIfam" id="TIGR00151">
    <property type="entry name" value="ispF"/>
    <property type="match status" value="1"/>
</dbReference>
<evidence type="ECO:0000256" key="1">
    <source>
        <dbReference type="ARBA" id="ARBA00000200"/>
    </source>
</evidence>
<dbReference type="EMBL" id="VSSQ01076149">
    <property type="protein sequence ID" value="MPN26581.1"/>
    <property type="molecule type" value="Genomic_DNA"/>
</dbReference>
<keyword evidence="7 9" id="KW-0456">Lyase</keyword>
<evidence type="ECO:0000256" key="3">
    <source>
        <dbReference type="ARBA" id="ARBA00004709"/>
    </source>
</evidence>
<name>A0A645GHX5_9ZZZZ</name>
<accession>A0A645GHX5</accession>
<comment type="caution">
    <text evidence="9">The sequence shown here is derived from an EMBL/GenBank/DDBJ whole genome shotgun (WGS) entry which is preliminary data.</text>
</comment>
<proteinExistence type="inferred from homology"/>
<dbReference type="InterPro" id="IPR020555">
    <property type="entry name" value="MECDP_synthase_CS"/>
</dbReference>